<protein>
    <submittedName>
        <fullName evidence="2">Uncharacterized protein</fullName>
    </submittedName>
</protein>
<dbReference type="AlphaFoldDB" id="A0A395M7M9"/>
<comment type="caution">
    <text evidence="2">The sequence shown here is derived from an EMBL/GenBank/DDBJ whole genome shotgun (WGS) entry which is preliminary data.</text>
</comment>
<reference evidence="2 3" key="1">
    <citation type="journal article" date="2018" name="PLoS Pathog.">
        <title>Evolution of structural diversity of trichothecenes, a family of toxins produced by plant pathogenic and entomopathogenic fungi.</title>
        <authorList>
            <person name="Proctor R.H."/>
            <person name="McCormick S.P."/>
            <person name="Kim H.S."/>
            <person name="Cardoza R.E."/>
            <person name="Stanley A.M."/>
            <person name="Lindo L."/>
            <person name="Kelly A."/>
            <person name="Brown D.W."/>
            <person name="Lee T."/>
            <person name="Vaughan M.M."/>
            <person name="Alexander N.J."/>
            <person name="Busman M."/>
            <person name="Gutierrez S."/>
        </authorList>
    </citation>
    <scope>NUCLEOTIDE SEQUENCE [LARGE SCALE GENOMIC DNA]</scope>
    <source>
        <strain evidence="2 3">NRRL 13405</strain>
    </source>
</reference>
<evidence type="ECO:0000313" key="2">
    <source>
        <dbReference type="EMBL" id="RFN43860.1"/>
    </source>
</evidence>
<dbReference type="EMBL" id="PXXK01000497">
    <property type="protein sequence ID" value="RFN43860.1"/>
    <property type="molecule type" value="Genomic_DNA"/>
</dbReference>
<accession>A0A395M7M9</accession>
<keyword evidence="3" id="KW-1185">Reference proteome</keyword>
<sequence>MRFALLGLTLAGLSAASPAPQCSWGRSNCGAKQDEAYSVDVRDMPGYPFHPHHVVGDDNYDPEVEGKPGYGHGAAVLSARSDNYWEQFFRFEGGCFHGRTAPTMNQKVPGMGGAINCTYYPDGPNPKPNYKIIPGDEGAAIQNITIGAELVSMNPLQVNMTVHNPTPLPITFWKEWSPLSKRGWELGYYSIETQLWGHFFGRVGEKYRMNSVPGEEIPKRPESIDELVQLNPGESESQIVTLFTCQRSEEVFNNACKPELWERAMESLRLLGWKRMLIQGNWYGVWAKTKEEAFGNMTDNPMKGYWTRWWASHAILPTNDQLKELGAYTPFSTPWNETEAAVARVNGTSA</sequence>
<proteinExistence type="predicted"/>
<gene>
    <name evidence="2" type="ORF">FIE12Z_11898</name>
</gene>
<feature type="signal peptide" evidence="1">
    <location>
        <begin position="1"/>
        <end position="16"/>
    </location>
</feature>
<organism evidence="2 3">
    <name type="scientific">Fusarium flagelliforme</name>
    <dbReference type="NCBI Taxonomy" id="2675880"/>
    <lineage>
        <taxon>Eukaryota</taxon>
        <taxon>Fungi</taxon>
        <taxon>Dikarya</taxon>
        <taxon>Ascomycota</taxon>
        <taxon>Pezizomycotina</taxon>
        <taxon>Sordariomycetes</taxon>
        <taxon>Hypocreomycetidae</taxon>
        <taxon>Hypocreales</taxon>
        <taxon>Nectriaceae</taxon>
        <taxon>Fusarium</taxon>
        <taxon>Fusarium incarnatum-equiseti species complex</taxon>
    </lineage>
</organism>
<dbReference type="Proteomes" id="UP000265631">
    <property type="component" value="Unassembled WGS sequence"/>
</dbReference>
<keyword evidence="1" id="KW-0732">Signal</keyword>
<dbReference type="OrthoDB" id="5104749at2759"/>
<name>A0A395M7M9_9HYPO</name>
<evidence type="ECO:0000256" key="1">
    <source>
        <dbReference type="SAM" id="SignalP"/>
    </source>
</evidence>
<feature type="chain" id="PRO_5017388387" evidence="1">
    <location>
        <begin position="17"/>
        <end position="350"/>
    </location>
</feature>
<evidence type="ECO:0000313" key="3">
    <source>
        <dbReference type="Proteomes" id="UP000265631"/>
    </source>
</evidence>